<evidence type="ECO:0000256" key="9">
    <source>
        <dbReference type="HAMAP-Rule" id="MF_00237"/>
    </source>
</evidence>
<keyword evidence="4 9" id="KW-0812">Transmembrane</keyword>
<dbReference type="AlphaFoldDB" id="A0A916YGQ4"/>
<dbReference type="PANTHER" id="PTHR33162:SF1">
    <property type="entry name" value="SEC-INDEPENDENT PROTEIN TRANSLOCASE PROTEIN TATA, CHLOROPLASTIC"/>
    <property type="match status" value="1"/>
</dbReference>
<comment type="similarity">
    <text evidence="9">Belongs to the TatB family.</text>
</comment>
<comment type="subunit">
    <text evidence="9">The Tat system comprises two distinct complexes: a TatABC complex, containing multiple copies of TatA, TatB and TatC subunits, and a separate TatA complex, containing only TatA subunits. Substrates initially bind to the TatABC complex, which probably triggers association of the separate TatA complex to form the active translocon.</text>
</comment>
<reference evidence="12 13" key="1">
    <citation type="journal article" date="2014" name="Int. J. Syst. Evol. Microbiol.">
        <title>Complete genome sequence of Corynebacterium casei LMG S-19264T (=DSM 44701T), isolated from a smear-ripened cheese.</title>
        <authorList>
            <consortium name="US DOE Joint Genome Institute (JGI-PGF)"/>
            <person name="Walter F."/>
            <person name="Albersmeier A."/>
            <person name="Kalinowski J."/>
            <person name="Ruckert C."/>
        </authorList>
    </citation>
    <scope>NUCLEOTIDE SEQUENCE [LARGE SCALE GENOMIC DNA]</scope>
    <source>
        <strain evidence="12 13">CGMCC 1.15358</strain>
    </source>
</reference>
<keyword evidence="7 9" id="KW-0811">Translocation</keyword>
<proteinExistence type="inferred from homology"/>
<dbReference type="Pfam" id="PF02416">
    <property type="entry name" value="TatA_B_E"/>
    <property type="match status" value="1"/>
</dbReference>
<dbReference type="RefSeq" id="WP_066766339.1">
    <property type="nucleotide sequence ID" value="NZ_BMIO01000004.1"/>
</dbReference>
<accession>A0A916YGQ4</accession>
<dbReference type="GO" id="GO:0043953">
    <property type="term" value="P:protein transport by the Tat complex"/>
    <property type="evidence" value="ECO:0007669"/>
    <property type="project" value="UniProtKB-UniRule"/>
</dbReference>
<keyword evidence="8 9" id="KW-0472">Membrane</keyword>
<keyword evidence="6 9" id="KW-1133">Transmembrane helix</keyword>
<evidence type="ECO:0000256" key="4">
    <source>
        <dbReference type="ARBA" id="ARBA00022692"/>
    </source>
</evidence>
<dbReference type="GO" id="GO:0033281">
    <property type="term" value="C:TAT protein transport complex"/>
    <property type="evidence" value="ECO:0007669"/>
    <property type="project" value="UniProtKB-UniRule"/>
</dbReference>
<evidence type="ECO:0000256" key="8">
    <source>
        <dbReference type="ARBA" id="ARBA00023136"/>
    </source>
</evidence>
<dbReference type="EMBL" id="BMIO01000004">
    <property type="protein sequence ID" value="GGD42565.1"/>
    <property type="molecule type" value="Genomic_DNA"/>
</dbReference>
<dbReference type="GO" id="GO:0008320">
    <property type="term" value="F:protein transmembrane transporter activity"/>
    <property type="evidence" value="ECO:0007669"/>
    <property type="project" value="UniProtKB-UniRule"/>
</dbReference>
<keyword evidence="2 9" id="KW-0813">Transport</keyword>
<dbReference type="Gene3D" id="1.20.5.3310">
    <property type="match status" value="1"/>
</dbReference>
<protein>
    <recommendedName>
        <fullName evidence="9">Sec-independent protein translocase protein TatB</fullName>
    </recommendedName>
</protein>
<keyword evidence="3 9" id="KW-1003">Cell membrane</keyword>
<evidence type="ECO:0000256" key="3">
    <source>
        <dbReference type="ARBA" id="ARBA00022475"/>
    </source>
</evidence>
<dbReference type="OrthoDB" id="7206969at2"/>
<organism evidence="12 13">
    <name type="scientific">Croceicoccus pelagius</name>
    <dbReference type="NCBI Taxonomy" id="1703341"/>
    <lineage>
        <taxon>Bacteria</taxon>
        <taxon>Pseudomonadati</taxon>
        <taxon>Pseudomonadota</taxon>
        <taxon>Alphaproteobacteria</taxon>
        <taxon>Sphingomonadales</taxon>
        <taxon>Erythrobacteraceae</taxon>
        <taxon>Croceicoccus</taxon>
    </lineage>
</organism>
<name>A0A916YGQ4_9SPHN</name>
<dbReference type="PANTHER" id="PTHR33162">
    <property type="entry name" value="SEC-INDEPENDENT PROTEIN TRANSLOCASE PROTEIN TATA, CHLOROPLASTIC"/>
    <property type="match status" value="1"/>
</dbReference>
<sequence length="154" mass="16504">MFDIGATELLLIIVVAVLVIGPKDMPMALRTAGRWIGKLRKVSGHFRAGLDAMVREAEMEDMQKEWDRRNAEIMKKHPDASAETGQLTDASAEVAPAADKPADEASPAAEKADATVEPDAAPKSLVNDAAAEPKPSPKGNTLPLFEDMADRAKD</sequence>
<dbReference type="PRINTS" id="PR01506">
    <property type="entry name" value="TATBPROTEIN"/>
</dbReference>
<dbReference type="NCBIfam" id="TIGR01410">
    <property type="entry name" value="tatB"/>
    <property type="match status" value="1"/>
</dbReference>
<dbReference type="InterPro" id="IPR003369">
    <property type="entry name" value="TatA/B/E"/>
</dbReference>
<comment type="function">
    <text evidence="9">Part of the twin-arginine translocation (Tat) system that transports large folded proteins containing a characteristic twin-arginine motif in their signal peptide across membranes. Together with TatC, TatB is part of a receptor directly interacting with Tat signal peptides. TatB may form an oligomeric binding site that transiently accommodates folded Tat precursor proteins before their translocation.</text>
</comment>
<evidence type="ECO:0000313" key="13">
    <source>
        <dbReference type="Proteomes" id="UP000598997"/>
    </source>
</evidence>
<evidence type="ECO:0000256" key="5">
    <source>
        <dbReference type="ARBA" id="ARBA00022927"/>
    </source>
</evidence>
<gene>
    <name evidence="9 12" type="primary">tatB</name>
    <name evidence="12" type="ORF">GCM10010989_15730</name>
</gene>
<keyword evidence="13" id="KW-1185">Reference proteome</keyword>
<evidence type="ECO:0000256" key="7">
    <source>
        <dbReference type="ARBA" id="ARBA00023010"/>
    </source>
</evidence>
<evidence type="ECO:0000256" key="2">
    <source>
        <dbReference type="ARBA" id="ARBA00022448"/>
    </source>
</evidence>
<evidence type="ECO:0000256" key="1">
    <source>
        <dbReference type="ARBA" id="ARBA00004167"/>
    </source>
</evidence>
<feature type="compositionally biased region" description="Basic and acidic residues" evidence="10">
    <location>
        <begin position="62"/>
        <end position="80"/>
    </location>
</feature>
<comment type="caution">
    <text evidence="12">The sequence shown here is derived from an EMBL/GenBank/DDBJ whole genome shotgun (WGS) entry which is preliminary data.</text>
</comment>
<evidence type="ECO:0000313" key="12">
    <source>
        <dbReference type="EMBL" id="GGD42565.1"/>
    </source>
</evidence>
<evidence type="ECO:0000256" key="10">
    <source>
        <dbReference type="SAM" id="MobiDB-lite"/>
    </source>
</evidence>
<dbReference type="HAMAP" id="MF_00237">
    <property type="entry name" value="TatB"/>
    <property type="match status" value="1"/>
</dbReference>
<keyword evidence="5 9" id="KW-0653">Protein transport</keyword>
<evidence type="ECO:0000256" key="6">
    <source>
        <dbReference type="ARBA" id="ARBA00022989"/>
    </source>
</evidence>
<feature type="region of interest" description="Disordered" evidence="10">
    <location>
        <begin position="62"/>
        <end position="154"/>
    </location>
</feature>
<dbReference type="InterPro" id="IPR018448">
    <property type="entry name" value="TatB"/>
</dbReference>
<evidence type="ECO:0000256" key="11">
    <source>
        <dbReference type="SAM" id="Phobius"/>
    </source>
</evidence>
<dbReference type="Proteomes" id="UP000598997">
    <property type="component" value="Unassembled WGS sequence"/>
</dbReference>
<comment type="subcellular location">
    <subcellularLocation>
        <location evidence="9">Cell membrane</location>
        <topology evidence="9">Single-pass membrane protein</topology>
    </subcellularLocation>
    <subcellularLocation>
        <location evidence="1">Membrane</location>
        <topology evidence="1">Single-pass membrane protein</topology>
    </subcellularLocation>
</comment>
<feature type="transmembrane region" description="Helical" evidence="11">
    <location>
        <begin position="6"/>
        <end position="22"/>
    </location>
</feature>